<dbReference type="PATRIC" id="fig|1588748.3.peg.759"/>
<dbReference type="EMBL" id="LSDT01000029">
    <property type="protein sequence ID" value="KXB91573.1"/>
    <property type="molecule type" value="Genomic_DNA"/>
</dbReference>
<dbReference type="Pfam" id="PF09564">
    <property type="entry name" value="RE_NgoBV"/>
    <property type="match status" value="1"/>
</dbReference>
<keyword evidence="2" id="KW-1185">Reference proteome</keyword>
<evidence type="ECO:0000313" key="2">
    <source>
        <dbReference type="Proteomes" id="UP000070160"/>
    </source>
</evidence>
<dbReference type="Proteomes" id="UP000070160">
    <property type="component" value="Unassembled WGS sequence"/>
</dbReference>
<keyword evidence="1" id="KW-0540">Nuclease</keyword>
<protein>
    <submittedName>
        <fullName evidence="1">NgoBV restriction endonuclease</fullName>
    </submittedName>
</protein>
<dbReference type="AlphaFoldDB" id="A0A134CH71"/>
<name>A0A134CH71_9FIRM</name>
<accession>A0A134CH71</accession>
<sequence>MNINNINELFNITKEKLEGQNGTITINFANRSHVYSGNDVIGNCLQEWLPNWFQYLGVNIVPGEHTQEFPDFVAVFDNSNYDVEVKAWNYNNNPAFDIANFQSFIASTYESPSKLDAYYFILGYKPMNDGFSEGFKVEKVFLKKIWEITAPSTKYPIGIQVKRNQPYAMRPTAFHKHPDKSFKTKEDFIKAVKKAYDLFPSTSLKFSSDDWIRKVLSY</sequence>
<organism evidence="1 2">
    <name type="scientific">Megasphaera hutchinsoni</name>
    <dbReference type="NCBI Taxonomy" id="1588748"/>
    <lineage>
        <taxon>Bacteria</taxon>
        <taxon>Bacillati</taxon>
        <taxon>Bacillota</taxon>
        <taxon>Negativicutes</taxon>
        <taxon>Veillonellales</taxon>
        <taxon>Veillonellaceae</taxon>
        <taxon>Megasphaera</taxon>
    </lineage>
</organism>
<keyword evidence="1" id="KW-0378">Hydrolase</keyword>
<reference evidence="2" key="1">
    <citation type="submission" date="2016-01" db="EMBL/GenBank/DDBJ databases">
        <authorList>
            <person name="Mitreva M."/>
            <person name="Pepin K.H."/>
            <person name="Mihindukulasuriya K.A."/>
            <person name="Fulton R."/>
            <person name="Fronick C."/>
            <person name="O'Laughlin M."/>
            <person name="Miner T."/>
            <person name="Herter B."/>
            <person name="Rosa B.A."/>
            <person name="Cordes M."/>
            <person name="Tomlinson C."/>
            <person name="Wollam A."/>
            <person name="Palsikar V.B."/>
            <person name="Mardis E.R."/>
            <person name="Wilson R.K."/>
        </authorList>
    </citation>
    <scope>NUCLEOTIDE SEQUENCE [LARGE SCALE GENOMIC DNA]</scope>
    <source>
        <strain evidence="2">KA00182</strain>
    </source>
</reference>
<comment type="caution">
    <text evidence="1">The sequence shown here is derived from an EMBL/GenBank/DDBJ whole genome shotgun (WGS) entry which is preliminary data.</text>
</comment>
<dbReference type="STRING" id="1588748.HMPREF3182_00795"/>
<gene>
    <name evidence="1" type="ORF">HMPREF3182_00795</name>
</gene>
<proteinExistence type="predicted"/>
<evidence type="ECO:0000313" key="1">
    <source>
        <dbReference type="EMBL" id="KXB91573.1"/>
    </source>
</evidence>
<dbReference type="RefSeq" id="WP_062485523.1">
    <property type="nucleotide sequence ID" value="NZ_KQ960941.1"/>
</dbReference>
<dbReference type="GO" id="GO:0009036">
    <property type="term" value="F:type II site-specific deoxyribonuclease activity"/>
    <property type="evidence" value="ECO:0007669"/>
    <property type="project" value="InterPro"/>
</dbReference>
<keyword evidence="1" id="KW-0255">Endonuclease</keyword>
<dbReference type="InterPro" id="IPR019064">
    <property type="entry name" value="Restrct_endonuc_II_NlaIV"/>
</dbReference>